<dbReference type="EMBL" id="KI672340">
    <property type="protein sequence ID" value="ETL42348.1"/>
    <property type="molecule type" value="Genomic_DNA"/>
</dbReference>
<protein>
    <submittedName>
        <fullName evidence="1">Uncharacterized protein</fullName>
    </submittedName>
</protein>
<name>W2J9R3_PHYNI</name>
<dbReference type="Proteomes" id="UP000053864">
    <property type="component" value="Unassembled WGS sequence"/>
</dbReference>
<gene>
    <name evidence="1" type="ORF">L916_06838</name>
</gene>
<proteinExistence type="predicted"/>
<organism evidence="1 2">
    <name type="scientific">Phytophthora nicotianae</name>
    <name type="common">Potato buckeye rot agent</name>
    <name type="synonym">Phytophthora parasitica</name>
    <dbReference type="NCBI Taxonomy" id="4792"/>
    <lineage>
        <taxon>Eukaryota</taxon>
        <taxon>Sar</taxon>
        <taxon>Stramenopiles</taxon>
        <taxon>Oomycota</taxon>
        <taxon>Peronosporomycetes</taxon>
        <taxon>Peronosporales</taxon>
        <taxon>Peronosporaceae</taxon>
        <taxon>Phytophthora</taxon>
    </lineage>
</organism>
<evidence type="ECO:0000313" key="2">
    <source>
        <dbReference type="Proteomes" id="UP000053864"/>
    </source>
</evidence>
<dbReference type="VEuPathDB" id="FungiDB:PPTG_10054"/>
<sequence length="135" mass="15249">MQDAFPHLFKAREGSRCAQIAARLRDQHVVLQGSVRFDWDEKSKHVIRLQHQADMMSMLLEMLGNLEDVALVFNGAHITPECVVRDDLGSVVLSCSTVLSTLIQTKVWLVHVDDRILSPQYTVSWDLAGGYDRVT</sequence>
<evidence type="ECO:0000313" key="1">
    <source>
        <dbReference type="EMBL" id="ETL42348.1"/>
    </source>
</evidence>
<reference evidence="1 2" key="1">
    <citation type="submission" date="2013-11" db="EMBL/GenBank/DDBJ databases">
        <title>The Genome Sequence of Phytophthora parasitica CJ05E6.</title>
        <authorList>
            <consortium name="The Broad Institute Genomics Platform"/>
            <person name="Russ C."/>
            <person name="Tyler B."/>
            <person name="Panabieres F."/>
            <person name="Shan W."/>
            <person name="Tripathy S."/>
            <person name="Grunwald N."/>
            <person name="Machado M."/>
            <person name="Johnson C.S."/>
            <person name="Arredondo F."/>
            <person name="Hong C."/>
            <person name="Coffey M."/>
            <person name="Young S.K."/>
            <person name="Zeng Q."/>
            <person name="Gargeya S."/>
            <person name="Fitzgerald M."/>
            <person name="Abouelleil A."/>
            <person name="Alvarado L."/>
            <person name="Chapman S.B."/>
            <person name="Gainer-Dewar J."/>
            <person name="Goldberg J."/>
            <person name="Griggs A."/>
            <person name="Gujja S."/>
            <person name="Hansen M."/>
            <person name="Howarth C."/>
            <person name="Imamovic A."/>
            <person name="Ireland A."/>
            <person name="Larimer J."/>
            <person name="McCowan C."/>
            <person name="Murphy C."/>
            <person name="Pearson M."/>
            <person name="Poon T.W."/>
            <person name="Priest M."/>
            <person name="Roberts A."/>
            <person name="Saif S."/>
            <person name="Shea T."/>
            <person name="Sykes S."/>
            <person name="Wortman J."/>
            <person name="Nusbaum C."/>
            <person name="Birren B."/>
        </authorList>
    </citation>
    <scope>NUCLEOTIDE SEQUENCE [LARGE SCALE GENOMIC DNA]</scope>
    <source>
        <strain evidence="1 2">CJ05E6</strain>
    </source>
</reference>
<dbReference type="AlphaFoldDB" id="W2J9R3"/>
<accession>W2J9R3</accession>